<proteinExistence type="inferred from homology"/>
<evidence type="ECO:0000256" key="1">
    <source>
        <dbReference type="ARBA" id="ARBA00001933"/>
    </source>
</evidence>
<evidence type="ECO:0000256" key="5">
    <source>
        <dbReference type="RuleBase" id="RU003560"/>
    </source>
</evidence>
<dbReference type="Gene3D" id="3.40.640.10">
    <property type="entry name" value="Type I PLP-dependent aspartate aminotransferase-like (Major domain)"/>
    <property type="match status" value="1"/>
</dbReference>
<dbReference type="Pfam" id="PF00202">
    <property type="entry name" value="Aminotran_3"/>
    <property type="match status" value="1"/>
</dbReference>
<dbReference type="InterPro" id="IPR005814">
    <property type="entry name" value="Aminotrans_3"/>
</dbReference>
<comment type="cofactor">
    <cofactor evidence="1">
        <name>pyridoxal 5'-phosphate</name>
        <dbReference type="ChEBI" id="CHEBI:597326"/>
    </cofactor>
</comment>
<keyword evidence="2 6" id="KW-0032">Aminotransferase</keyword>
<keyword evidence="4 5" id="KW-0663">Pyridoxal phosphate</keyword>
<dbReference type="InterPro" id="IPR049704">
    <property type="entry name" value="Aminotrans_3_PPA_site"/>
</dbReference>
<dbReference type="SUPFAM" id="SSF53383">
    <property type="entry name" value="PLP-dependent transferases"/>
    <property type="match status" value="1"/>
</dbReference>
<evidence type="ECO:0000313" key="7">
    <source>
        <dbReference type="Proteomes" id="UP001225596"/>
    </source>
</evidence>
<dbReference type="CDD" id="cd00610">
    <property type="entry name" value="OAT_like"/>
    <property type="match status" value="1"/>
</dbReference>
<dbReference type="PANTHER" id="PTHR42684:SF1">
    <property type="entry name" value="BETA-ALANINE--PYRUVATE AMINOTRANSFERASE"/>
    <property type="match status" value="1"/>
</dbReference>
<gene>
    <name evidence="6" type="ORF">Q8A64_08655</name>
</gene>
<accession>A0ABU1BNA6</accession>
<dbReference type="Gene3D" id="3.90.1150.10">
    <property type="entry name" value="Aspartate Aminotransferase, domain 1"/>
    <property type="match status" value="1"/>
</dbReference>
<reference evidence="6 7" key="1">
    <citation type="submission" date="2023-08" db="EMBL/GenBank/DDBJ databases">
        <title>Oxalobacteraceae gen .nov., isolated from river sludge outside the plant.</title>
        <authorList>
            <person name="Zhao S.Y."/>
        </authorList>
    </citation>
    <scope>NUCLEOTIDE SEQUENCE [LARGE SCALE GENOMIC DNA]</scope>
    <source>
        <strain evidence="6 7">R-40</strain>
    </source>
</reference>
<dbReference type="EMBL" id="JAUYVH010000003">
    <property type="protein sequence ID" value="MDQ9170480.1"/>
    <property type="molecule type" value="Genomic_DNA"/>
</dbReference>
<comment type="similarity">
    <text evidence="5">Belongs to the class-III pyridoxal-phosphate-dependent aminotransferase family.</text>
</comment>
<dbReference type="InterPro" id="IPR015422">
    <property type="entry name" value="PyrdxlP-dep_Trfase_small"/>
</dbReference>
<dbReference type="PANTHER" id="PTHR42684">
    <property type="entry name" value="ADENOSYLMETHIONINE-8-AMINO-7-OXONONANOATE AMINOTRANSFERASE"/>
    <property type="match status" value="1"/>
</dbReference>
<dbReference type="InterPro" id="IPR015421">
    <property type="entry name" value="PyrdxlP-dep_Trfase_major"/>
</dbReference>
<comment type="caution">
    <text evidence="6">The sequence shown here is derived from an EMBL/GenBank/DDBJ whole genome shotgun (WGS) entry which is preliminary data.</text>
</comment>
<dbReference type="RefSeq" id="WP_338436400.1">
    <property type="nucleotide sequence ID" value="NZ_JAUYVH010000003.1"/>
</dbReference>
<dbReference type="PROSITE" id="PS00600">
    <property type="entry name" value="AA_TRANSFER_CLASS_3"/>
    <property type="match status" value="1"/>
</dbReference>
<dbReference type="InterPro" id="IPR015424">
    <property type="entry name" value="PyrdxlP-dep_Trfase"/>
</dbReference>
<keyword evidence="7" id="KW-1185">Reference proteome</keyword>
<protein>
    <submittedName>
        <fullName evidence="6">Aspartate aminotransferase family protein</fullName>
    </submittedName>
</protein>
<dbReference type="GO" id="GO:0008483">
    <property type="term" value="F:transaminase activity"/>
    <property type="evidence" value="ECO:0007669"/>
    <property type="project" value="UniProtKB-KW"/>
</dbReference>
<evidence type="ECO:0000256" key="4">
    <source>
        <dbReference type="ARBA" id="ARBA00022898"/>
    </source>
</evidence>
<name>A0ABU1BNA6_9BURK</name>
<evidence type="ECO:0000256" key="3">
    <source>
        <dbReference type="ARBA" id="ARBA00022679"/>
    </source>
</evidence>
<organism evidence="6 7">
    <name type="scientific">Keguizhuia sedimenti</name>
    <dbReference type="NCBI Taxonomy" id="3064264"/>
    <lineage>
        <taxon>Bacteria</taxon>
        <taxon>Pseudomonadati</taxon>
        <taxon>Pseudomonadota</taxon>
        <taxon>Betaproteobacteria</taxon>
        <taxon>Burkholderiales</taxon>
        <taxon>Oxalobacteraceae</taxon>
        <taxon>Keguizhuia</taxon>
    </lineage>
</organism>
<dbReference type="PIRSF" id="PIRSF000521">
    <property type="entry name" value="Transaminase_4ab_Lys_Orn"/>
    <property type="match status" value="1"/>
</dbReference>
<keyword evidence="3" id="KW-0808">Transferase</keyword>
<evidence type="ECO:0000313" key="6">
    <source>
        <dbReference type="EMBL" id="MDQ9170480.1"/>
    </source>
</evidence>
<dbReference type="Proteomes" id="UP001225596">
    <property type="component" value="Unassembled WGS sequence"/>
</dbReference>
<evidence type="ECO:0000256" key="2">
    <source>
        <dbReference type="ARBA" id="ARBA00022576"/>
    </source>
</evidence>
<sequence length="455" mass="49522">MTNTLNTEHFWMPFTANRQFKSRPRMLVSASGMHYTTDDGRRILDGTAGLWCVNAGHCHPKITEAIRRQAAELDYAPTFQMGHPKAFEAASALVSIAPEGLDRVFFCNDGSEAVDSALKIALAYHQVRGNGSRTRLIGRERAYHGVGFGGIAVGGMAGNRKHFGPTLAGADHLRHTLDIARNAFSRGQPEHGAEIADELEQRLLALHDPSTVAAVIVEPIQGSTGVIIPPKGYLQRLRTLCDQYSILLIFDEVITGFGRLGAPFGSQYFGITPDMIICAKGLTNAAVPMGAVLVRREIHDAFMSAAPENSIEFYHGYTYSGHPLAAAAAIAAIDVYKSKGMFERAASMAPYWEEAVHNLRGLPYVKDIRNLGMVCGIELDPVPGKPGARAFDVFLRCFWEKNVLIRTTGDIIALSPPLIIERTQIDQLLEAIADVLKSQKSVPDTHSMAADSIAV</sequence>